<organism evidence="1 2">
    <name type="scientific">Candidatus Intestinimonas pullistercoris</name>
    <dbReference type="NCBI Taxonomy" id="2838623"/>
    <lineage>
        <taxon>Bacteria</taxon>
        <taxon>Bacillati</taxon>
        <taxon>Bacillota</taxon>
        <taxon>Clostridia</taxon>
        <taxon>Eubacteriales</taxon>
        <taxon>Intestinimonas</taxon>
    </lineage>
</organism>
<accession>A0A9D2P3K9</accession>
<evidence type="ECO:0008006" key="3">
    <source>
        <dbReference type="Google" id="ProtNLM"/>
    </source>
</evidence>
<dbReference type="AlphaFoldDB" id="A0A9D2P3K9"/>
<evidence type="ECO:0000313" key="2">
    <source>
        <dbReference type="Proteomes" id="UP000823882"/>
    </source>
</evidence>
<reference evidence="1" key="1">
    <citation type="journal article" date="2021" name="PeerJ">
        <title>Extensive microbial diversity within the chicken gut microbiome revealed by metagenomics and culture.</title>
        <authorList>
            <person name="Gilroy R."/>
            <person name="Ravi A."/>
            <person name="Getino M."/>
            <person name="Pursley I."/>
            <person name="Horton D.L."/>
            <person name="Alikhan N.F."/>
            <person name="Baker D."/>
            <person name="Gharbi K."/>
            <person name="Hall N."/>
            <person name="Watson M."/>
            <person name="Adriaenssens E.M."/>
            <person name="Foster-Nyarko E."/>
            <person name="Jarju S."/>
            <person name="Secka A."/>
            <person name="Antonio M."/>
            <person name="Oren A."/>
            <person name="Chaudhuri R.R."/>
            <person name="La Ragione R."/>
            <person name="Hildebrand F."/>
            <person name="Pallen M.J."/>
        </authorList>
    </citation>
    <scope>NUCLEOTIDE SEQUENCE</scope>
    <source>
        <strain evidence="1">CHK186-1790</strain>
    </source>
</reference>
<dbReference type="EMBL" id="DWWJ01000202">
    <property type="protein sequence ID" value="HJC42024.1"/>
    <property type="molecule type" value="Genomic_DNA"/>
</dbReference>
<sequence length="458" mass="49265">MADTYWKALDKVRATEDWKARTLAALERAPARPRMRVLPRVLAAAAACAALFATALAVSPGLREVLGTALGSFAPYAQEVEGVSAADQGIEVRVVSALSDGNRSVAYLEVRDLTGDRIGPDTFLSLAIGGLSRQPAAYSASRYGGGRPLHYDTETGTILTSVELTVDGPPASSGTLDVVFERLTPSLRRESGTFSPSLLTGSALETVTLETGETVLVPEQTPSLLEGTELAALSSIGFGGDGRLHIQLRYGESLNVQASDLHASIYSRSHAQMLESGVFDQEAYDRSAQYFQENTETIFEWEGAWYLDTCFQSAPSDLGDIQVGEVSVMAVEGELVEGHWALSIPLENVPHRSFQAEEAIGAVTLRFLDLTTLGLSTRSDPGDRLGVLHYPVTVYLEDNSRIAAGYPDSSVINGVAYDHWSFPEPIDPEAVVGLAFDQWYVPIDGDAAGPGYWLTLEE</sequence>
<evidence type="ECO:0000313" key="1">
    <source>
        <dbReference type="EMBL" id="HJC42024.1"/>
    </source>
</evidence>
<dbReference type="Proteomes" id="UP000823882">
    <property type="component" value="Unassembled WGS sequence"/>
</dbReference>
<name>A0A9D2P3K9_9FIRM</name>
<proteinExistence type="predicted"/>
<gene>
    <name evidence="1" type="ORF">H9701_10825</name>
</gene>
<reference evidence="1" key="2">
    <citation type="submission" date="2021-04" db="EMBL/GenBank/DDBJ databases">
        <authorList>
            <person name="Gilroy R."/>
        </authorList>
    </citation>
    <scope>NUCLEOTIDE SEQUENCE</scope>
    <source>
        <strain evidence="1">CHK186-1790</strain>
    </source>
</reference>
<protein>
    <recommendedName>
        <fullName evidence="3">DUF4179 domain-containing protein</fullName>
    </recommendedName>
</protein>
<comment type="caution">
    <text evidence="1">The sequence shown here is derived from an EMBL/GenBank/DDBJ whole genome shotgun (WGS) entry which is preliminary data.</text>
</comment>